<dbReference type="KEGG" id="rci:RRC138"/>
<sequence>MSIILHIARRQDWEASVPYGYYEPDSLDTDGFIHCSTIGQTVDIANQFYANQQDLVLLCIDKYQTEAEVKYEVPACAGDEWAGSLFPRIYGPLNLSAVVLVVEFVPGEDGMFKLPAEIGWLIASLN</sequence>
<proteinExistence type="predicted"/>
<evidence type="ECO:0000313" key="2">
    <source>
        <dbReference type="Proteomes" id="UP000000663"/>
    </source>
</evidence>
<dbReference type="Pfam" id="PF06108">
    <property type="entry name" value="DUF952"/>
    <property type="match status" value="1"/>
</dbReference>
<dbReference type="RefSeq" id="WP_012034691.1">
    <property type="nucleotide sequence ID" value="NC_009464.1"/>
</dbReference>
<keyword evidence="2" id="KW-1185">Reference proteome</keyword>
<reference evidence="1 2" key="1">
    <citation type="journal article" date="2006" name="Science">
        <title>Genome of rice cluster I archaea -- the key methane producers in the rice rhizosphere.</title>
        <authorList>
            <person name="Erkel C."/>
            <person name="Kube M."/>
            <person name="Reinhardt R."/>
            <person name="Liesack W."/>
        </authorList>
    </citation>
    <scope>NUCLEOTIDE SEQUENCE [LARGE SCALE GENOMIC DNA]</scope>
    <source>
        <strain evidence="2">DSM 22066 / NBRC 105507 / MRE50</strain>
    </source>
</reference>
<dbReference type="AlphaFoldDB" id="Q0W140"/>
<protein>
    <recommendedName>
        <fullName evidence="3">DUF952 domain-containing protein</fullName>
    </recommendedName>
</protein>
<dbReference type="PANTHER" id="PTHR34129">
    <property type="entry name" value="BLR1139 PROTEIN"/>
    <property type="match status" value="1"/>
</dbReference>
<dbReference type="EMBL" id="AM114193">
    <property type="protein sequence ID" value="CAJ37903.1"/>
    <property type="molecule type" value="Genomic_DNA"/>
</dbReference>
<organism evidence="1 2">
    <name type="scientific">Methanocella arvoryzae (strain DSM 22066 / NBRC 105507 / MRE50)</name>
    <dbReference type="NCBI Taxonomy" id="351160"/>
    <lineage>
        <taxon>Archaea</taxon>
        <taxon>Methanobacteriati</taxon>
        <taxon>Methanobacteriota</taxon>
        <taxon>Stenosarchaea group</taxon>
        <taxon>Methanomicrobia</taxon>
        <taxon>Methanocellales</taxon>
        <taxon>Methanocellaceae</taxon>
        <taxon>Methanocella</taxon>
    </lineage>
</organism>
<dbReference type="OrthoDB" id="275363at2157"/>
<gene>
    <name evidence="1" type="ORF">RRC138</name>
</gene>
<evidence type="ECO:0000313" key="1">
    <source>
        <dbReference type="EMBL" id="CAJ37903.1"/>
    </source>
</evidence>
<evidence type="ECO:0008006" key="3">
    <source>
        <dbReference type="Google" id="ProtNLM"/>
    </source>
</evidence>
<dbReference type="Proteomes" id="UP000000663">
    <property type="component" value="Chromosome"/>
</dbReference>
<dbReference type="SUPFAM" id="SSF56399">
    <property type="entry name" value="ADP-ribosylation"/>
    <property type="match status" value="1"/>
</dbReference>
<accession>Q0W140</accession>
<dbReference type="STRING" id="351160.RRC138"/>
<dbReference type="Gene3D" id="3.20.170.20">
    <property type="entry name" value="Protein of unknown function DUF952"/>
    <property type="match status" value="1"/>
</dbReference>
<dbReference type="GeneID" id="5145782"/>
<dbReference type="PANTHER" id="PTHR34129:SF1">
    <property type="entry name" value="DUF952 DOMAIN-CONTAINING PROTEIN"/>
    <property type="match status" value="1"/>
</dbReference>
<name>Q0W140_METAR</name>
<dbReference type="InterPro" id="IPR009297">
    <property type="entry name" value="DUF952"/>
</dbReference>